<dbReference type="PIRSF" id="PIRSF016789">
    <property type="entry name" value="DUF454"/>
    <property type="match status" value="1"/>
</dbReference>
<accession>A0A1C3ERF8</accession>
<dbReference type="AlphaFoldDB" id="A0A1C3ERF8"/>
<evidence type="ECO:0000313" key="4">
    <source>
        <dbReference type="Proteomes" id="UP000094936"/>
    </source>
</evidence>
<evidence type="ECO:0000313" key="3">
    <source>
        <dbReference type="EMBL" id="ODA35806.1"/>
    </source>
</evidence>
<keyword evidence="1" id="KW-0997">Cell inner membrane</keyword>
<dbReference type="Proteomes" id="UP000094936">
    <property type="component" value="Unassembled WGS sequence"/>
</dbReference>
<dbReference type="EMBL" id="LYBM01000002">
    <property type="protein sequence ID" value="ODA35806.1"/>
    <property type="molecule type" value="Genomic_DNA"/>
</dbReference>
<dbReference type="RefSeq" id="WP_068898633.1">
    <property type="nucleotide sequence ID" value="NZ_JBHUIF010000032.1"/>
</dbReference>
<feature type="transmembrane region" description="Helical" evidence="2">
    <location>
        <begin position="83"/>
        <end position="116"/>
    </location>
</feature>
<sequence>MKNNLKRWILLFFGWLWLVVGLIGIFVPLLPTTPFLLLATACFINSSPRIAEWLLNHPKYGPTIVNWREHGAVTKKIKRRASFFIVISFTISILISPILWVKWMLVAFCATLLVWFNRLPESDAVAPVSENS</sequence>
<evidence type="ECO:0000256" key="1">
    <source>
        <dbReference type="PIRNR" id="PIRNR016789"/>
    </source>
</evidence>
<gene>
    <name evidence="3" type="ORF">A8L45_01855</name>
</gene>
<evidence type="ECO:0000256" key="2">
    <source>
        <dbReference type="SAM" id="Phobius"/>
    </source>
</evidence>
<reference evidence="3 4" key="1">
    <citation type="submission" date="2016-05" db="EMBL/GenBank/DDBJ databases">
        <title>Genomic Taxonomy of the Vibrionaceae.</title>
        <authorList>
            <person name="Gomez-Gil B."/>
            <person name="Enciso-Ibarra J."/>
        </authorList>
    </citation>
    <scope>NUCLEOTIDE SEQUENCE [LARGE SCALE GENOMIC DNA]</scope>
    <source>
        <strain evidence="3 4">CAIM 1920</strain>
    </source>
</reference>
<proteinExistence type="predicted"/>
<feature type="transmembrane region" description="Helical" evidence="2">
    <location>
        <begin position="7"/>
        <end position="29"/>
    </location>
</feature>
<protein>
    <recommendedName>
        <fullName evidence="1">Inner membrane protein</fullName>
    </recommendedName>
</protein>
<keyword evidence="2" id="KW-1133">Transmembrane helix</keyword>
<dbReference type="GO" id="GO:0005886">
    <property type="term" value="C:plasma membrane"/>
    <property type="evidence" value="ECO:0007669"/>
    <property type="project" value="UniProtKB-SubCell"/>
</dbReference>
<keyword evidence="4" id="KW-1185">Reference proteome</keyword>
<dbReference type="PANTHER" id="PTHR35813:SF1">
    <property type="entry name" value="INNER MEMBRANE PROTEIN YBAN"/>
    <property type="match status" value="1"/>
</dbReference>
<comment type="caution">
    <text evidence="3">The sequence shown here is derived from an EMBL/GenBank/DDBJ whole genome shotgun (WGS) entry which is preliminary data.</text>
</comment>
<keyword evidence="1 2" id="KW-0472">Membrane</keyword>
<dbReference type="InterPro" id="IPR007401">
    <property type="entry name" value="DUF454"/>
</dbReference>
<organism evidence="3 4">
    <name type="scientific">Veronia pacifica</name>
    <dbReference type="NCBI Taxonomy" id="1080227"/>
    <lineage>
        <taxon>Bacteria</taxon>
        <taxon>Pseudomonadati</taxon>
        <taxon>Pseudomonadota</taxon>
        <taxon>Gammaproteobacteria</taxon>
        <taxon>Vibrionales</taxon>
        <taxon>Vibrionaceae</taxon>
        <taxon>Veronia</taxon>
    </lineage>
</organism>
<name>A0A1C3ERF8_9GAMM</name>
<dbReference type="PANTHER" id="PTHR35813">
    <property type="entry name" value="INNER MEMBRANE PROTEIN YBAN"/>
    <property type="match status" value="1"/>
</dbReference>
<dbReference type="OrthoDB" id="9816293at2"/>
<dbReference type="STRING" id="1080227.A8L45_01855"/>
<keyword evidence="1" id="KW-1003">Cell membrane</keyword>
<dbReference type="Pfam" id="PF04304">
    <property type="entry name" value="DUF454"/>
    <property type="match status" value="1"/>
</dbReference>
<keyword evidence="2" id="KW-0812">Transmembrane</keyword>
<comment type="subcellular location">
    <subcellularLocation>
        <location evidence="1">Cell inner membrane</location>
        <topology evidence="1">Multi-pass membrane protein</topology>
    </subcellularLocation>
</comment>